<dbReference type="InterPro" id="IPR051321">
    <property type="entry name" value="PHA/PHB_synthase"/>
</dbReference>
<name>A0AA86GLC2_9SPHN</name>
<evidence type="ECO:0000313" key="3">
    <source>
        <dbReference type="Proteomes" id="UP000058599"/>
    </source>
</evidence>
<dbReference type="PANTHER" id="PTHR36837:SF2">
    <property type="entry name" value="POLY(3-HYDROXYALKANOATE) POLYMERASE SUBUNIT PHAC"/>
    <property type="match status" value="1"/>
</dbReference>
<dbReference type="InterPro" id="IPR029058">
    <property type="entry name" value="AB_hydrolase_fold"/>
</dbReference>
<accession>A0AA86GLC2</accession>
<reference evidence="2 3" key="1">
    <citation type="journal article" date="2016" name="BMC Genomics">
        <title>Genomic analysis of the nitrate-respiring Sphingopyxis granuli (formerly Sphingomonas macrogoltabida) strain TFA.</title>
        <authorList>
            <person name="Garcia-Romero I."/>
            <person name="Perez-Pulido A.J."/>
            <person name="Gonzalez-Flores Y.E."/>
            <person name="Reyes-Ramirez F."/>
            <person name="Santero E."/>
            <person name="Floriano B."/>
        </authorList>
    </citation>
    <scope>NUCLEOTIDE SEQUENCE [LARGE SCALE GENOMIC DNA]</scope>
    <source>
        <strain evidence="2 3">TFA</strain>
    </source>
</reference>
<evidence type="ECO:0000259" key="1">
    <source>
        <dbReference type="Pfam" id="PF00561"/>
    </source>
</evidence>
<evidence type="ECO:0000313" key="2">
    <source>
        <dbReference type="EMBL" id="AMG73532.1"/>
    </source>
</evidence>
<dbReference type="InterPro" id="IPR000073">
    <property type="entry name" value="AB_hydrolase_1"/>
</dbReference>
<dbReference type="Proteomes" id="UP000058599">
    <property type="component" value="Chromosome"/>
</dbReference>
<dbReference type="EMBL" id="CP012199">
    <property type="protein sequence ID" value="AMG73532.1"/>
    <property type="molecule type" value="Genomic_DNA"/>
</dbReference>
<keyword evidence="3" id="KW-1185">Reference proteome</keyword>
<feature type="domain" description="AB hydrolase-1" evidence="1">
    <location>
        <begin position="94"/>
        <end position="339"/>
    </location>
</feature>
<protein>
    <submittedName>
        <fullName evidence="2">Poly-beta-hydroxybutyrate polymerase</fullName>
    </submittedName>
</protein>
<dbReference type="KEGG" id="sgi:SGRAN_1139"/>
<sequence length="361" mass="39865">MTGGAAAQADADPFAAARREFERAMLRNIKGVEYLGSPAPVVGSSGKDVLISRGTFRLYHYRPLVDEIYRMPLMLVMAPTNRGYIFDMAPGQSFVEFLLKAGYDVFMVDWDAPRPEEKTVGIADYVLDFLPSAVQRVRAVTGESDVSVVGYCAGGLLSLLWAATAGAAGPANLVTFTTPVDFRHMPQFQAWSDKSFFDVDRLVDTVGNVPSDLIMTSFEMLRPAQRVASNIRLYDNLWDDEFVKAHRMFDRWGMDALPLPGEYFRDMTKKLMWDNALMAGTMTVAGRPVDLGAIAAPYLHITAQHDHIVPPPASAPLIDMVGSQEKNQVELKGGHVSLIAGANAVRRMWPMVDEWLGEKSV</sequence>
<gene>
    <name evidence="2" type="ORF">SGRAN_1139</name>
</gene>
<dbReference type="Pfam" id="PF00561">
    <property type="entry name" value="Abhydrolase_1"/>
    <property type="match status" value="1"/>
</dbReference>
<dbReference type="AlphaFoldDB" id="A0AA86GLC2"/>
<proteinExistence type="predicted"/>
<dbReference type="SUPFAM" id="SSF53474">
    <property type="entry name" value="alpha/beta-Hydrolases"/>
    <property type="match status" value="1"/>
</dbReference>
<dbReference type="RefSeq" id="WP_067181476.1">
    <property type="nucleotide sequence ID" value="NZ_CP012199.1"/>
</dbReference>
<organism evidence="2 3">
    <name type="scientific">Sphingopyxis granuli</name>
    <dbReference type="NCBI Taxonomy" id="267128"/>
    <lineage>
        <taxon>Bacteria</taxon>
        <taxon>Pseudomonadati</taxon>
        <taxon>Pseudomonadota</taxon>
        <taxon>Alphaproteobacteria</taxon>
        <taxon>Sphingomonadales</taxon>
        <taxon>Sphingomonadaceae</taxon>
        <taxon>Sphingopyxis</taxon>
    </lineage>
</organism>
<dbReference type="PANTHER" id="PTHR36837">
    <property type="entry name" value="POLY(3-HYDROXYALKANOATE) POLYMERASE SUBUNIT PHAC"/>
    <property type="match status" value="1"/>
</dbReference>
<dbReference type="Gene3D" id="3.40.50.1820">
    <property type="entry name" value="alpha/beta hydrolase"/>
    <property type="match status" value="1"/>
</dbReference>